<dbReference type="RefSeq" id="WP_132210008.1">
    <property type="nucleotide sequence ID" value="NZ_SLWN01000005.1"/>
</dbReference>
<comment type="caution">
    <text evidence="2">The sequence shown here is derived from an EMBL/GenBank/DDBJ whole genome shotgun (WGS) entry which is preliminary data.</text>
</comment>
<proteinExistence type="predicted"/>
<dbReference type="OrthoDB" id="3296611at2"/>
<evidence type="ECO:0000259" key="1">
    <source>
        <dbReference type="Pfam" id="PF14200"/>
    </source>
</evidence>
<reference evidence="2 3" key="1">
    <citation type="journal article" date="2015" name="Stand. Genomic Sci.">
        <title>Genomic Encyclopedia of Bacterial and Archaeal Type Strains, Phase III: the genomes of soil and plant-associated and newly described type strains.</title>
        <authorList>
            <person name="Whitman W.B."/>
            <person name="Woyke T."/>
            <person name="Klenk H.P."/>
            <person name="Zhou Y."/>
            <person name="Lilburn T.G."/>
            <person name="Beck B.J."/>
            <person name="De Vos P."/>
            <person name="Vandamme P."/>
            <person name="Eisen J.A."/>
            <person name="Garrity G."/>
            <person name="Hugenholtz P."/>
            <person name="Kyrpides N.C."/>
        </authorList>
    </citation>
    <scope>NUCLEOTIDE SEQUENCE [LARGE SCALE GENOMIC DNA]</scope>
    <source>
        <strain evidence="2 3">VKM Ac-2572</strain>
    </source>
</reference>
<dbReference type="Gene3D" id="2.80.10.50">
    <property type="match status" value="2"/>
</dbReference>
<dbReference type="Pfam" id="PF14200">
    <property type="entry name" value="RicinB_lectin_2"/>
    <property type="match status" value="1"/>
</dbReference>
<evidence type="ECO:0000313" key="3">
    <source>
        <dbReference type="Proteomes" id="UP000294508"/>
    </source>
</evidence>
<keyword evidence="2" id="KW-0430">Lectin</keyword>
<protein>
    <submittedName>
        <fullName evidence="2">Ricin-type beta-trefoil lectin protein</fullName>
    </submittedName>
</protein>
<feature type="domain" description="Ricin B lectin" evidence="1">
    <location>
        <begin position="49"/>
        <end position="114"/>
    </location>
</feature>
<evidence type="ECO:0000313" key="2">
    <source>
        <dbReference type="EMBL" id="TCO30340.1"/>
    </source>
</evidence>
<dbReference type="AlphaFoldDB" id="A0A4R2HJZ5"/>
<keyword evidence="3" id="KW-1185">Reference proteome</keyword>
<dbReference type="Proteomes" id="UP000294508">
    <property type="component" value="Unassembled WGS sequence"/>
</dbReference>
<dbReference type="SUPFAM" id="SSF50370">
    <property type="entry name" value="Ricin B-like lectins"/>
    <property type="match status" value="1"/>
</dbReference>
<gene>
    <name evidence="2" type="ORF">EV652_105334</name>
</gene>
<dbReference type="EMBL" id="SLWN01000005">
    <property type="protein sequence ID" value="TCO30340.1"/>
    <property type="molecule type" value="Genomic_DNA"/>
</dbReference>
<name>A0A4R2HJZ5_9ACTN</name>
<sequence length="130" mass="13846">MNNGGAFFGLHVTAYNDSSGGWPWFNNTFLGTGRFQSNTWGPVADHVATKAIDVTGGSSVDDAGLQLWTYGGGTNQQWKAVPEGDGHFHFVSRLSNKCLTVPNASTADSTQLVQLTCNGNSAQSFRLTAM</sequence>
<dbReference type="GO" id="GO:0030246">
    <property type="term" value="F:carbohydrate binding"/>
    <property type="evidence" value="ECO:0007669"/>
    <property type="project" value="UniProtKB-KW"/>
</dbReference>
<dbReference type="InterPro" id="IPR035992">
    <property type="entry name" value="Ricin_B-like_lectins"/>
</dbReference>
<accession>A0A4R2HJZ5</accession>
<organism evidence="2 3">
    <name type="scientific">Kribbella steppae</name>
    <dbReference type="NCBI Taxonomy" id="2512223"/>
    <lineage>
        <taxon>Bacteria</taxon>
        <taxon>Bacillati</taxon>
        <taxon>Actinomycetota</taxon>
        <taxon>Actinomycetes</taxon>
        <taxon>Propionibacteriales</taxon>
        <taxon>Kribbellaceae</taxon>
        <taxon>Kribbella</taxon>
    </lineage>
</organism>
<dbReference type="InterPro" id="IPR000772">
    <property type="entry name" value="Ricin_B_lectin"/>
</dbReference>
<dbReference type="PROSITE" id="PS50231">
    <property type="entry name" value="RICIN_B_LECTIN"/>
    <property type="match status" value="1"/>
</dbReference>